<dbReference type="Proteomes" id="UP000183982">
    <property type="component" value="Unassembled WGS sequence"/>
</dbReference>
<feature type="domain" description="Nudix hydrolase" evidence="3">
    <location>
        <begin position="11"/>
        <end position="142"/>
    </location>
</feature>
<dbReference type="InterPro" id="IPR020084">
    <property type="entry name" value="NUDIX_hydrolase_CS"/>
</dbReference>
<keyword evidence="5" id="KW-1185">Reference proteome</keyword>
<accession>A0A1M6NJR1</accession>
<dbReference type="STRING" id="1470563.SAMN05444000_11617"/>
<comment type="cofactor">
    <cofactor evidence="1">
        <name>Mg(2+)</name>
        <dbReference type="ChEBI" id="CHEBI:18420"/>
    </cofactor>
</comment>
<proteinExistence type="predicted"/>
<dbReference type="PROSITE" id="PS00893">
    <property type="entry name" value="NUDIX_BOX"/>
    <property type="match status" value="1"/>
</dbReference>
<dbReference type="OrthoDB" id="289720at2"/>
<evidence type="ECO:0000313" key="5">
    <source>
        <dbReference type="Proteomes" id="UP000183982"/>
    </source>
</evidence>
<evidence type="ECO:0000256" key="2">
    <source>
        <dbReference type="ARBA" id="ARBA00022801"/>
    </source>
</evidence>
<name>A0A1M6NJR1_9RHOB</name>
<dbReference type="PROSITE" id="PS51462">
    <property type="entry name" value="NUDIX"/>
    <property type="match status" value="1"/>
</dbReference>
<dbReference type="InterPro" id="IPR015797">
    <property type="entry name" value="NUDIX_hydrolase-like_dom_sf"/>
</dbReference>
<dbReference type="InterPro" id="IPR000086">
    <property type="entry name" value="NUDIX_hydrolase_dom"/>
</dbReference>
<evidence type="ECO:0000256" key="1">
    <source>
        <dbReference type="ARBA" id="ARBA00001946"/>
    </source>
</evidence>
<dbReference type="RefSeq" id="WP_073254167.1">
    <property type="nucleotide sequence ID" value="NZ_FQZQ01000016.1"/>
</dbReference>
<reference evidence="5" key="1">
    <citation type="submission" date="2016-11" db="EMBL/GenBank/DDBJ databases">
        <authorList>
            <person name="Varghese N."/>
            <person name="Submissions S."/>
        </authorList>
    </citation>
    <scope>NUCLEOTIDE SEQUENCE [LARGE SCALE GENOMIC DNA]</scope>
    <source>
        <strain evidence="5">DSM 100564</strain>
    </source>
</reference>
<dbReference type="Pfam" id="PF00293">
    <property type="entry name" value="NUDIX"/>
    <property type="match status" value="1"/>
</dbReference>
<dbReference type="GO" id="GO:0016787">
    <property type="term" value="F:hydrolase activity"/>
    <property type="evidence" value="ECO:0007669"/>
    <property type="project" value="UniProtKB-KW"/>
</dbReference>
<dbReference type="AlphaFoldDB" id="A0A1M6NJR1"/>
<sequence>MSISIDGDDDTAFHGAKLALFIGDRLATILRDDRVDIPWPAHWDLPGGGREGSENGPTCALRETREELGLVVSQASLCWGRLYWRKGLAFWFFAAHLPTTAEKDIKLGDEGQRWALVDPHHYLKNPKAIPQFQSRLADYLAAT</sequence>
<dbReference type="CDD" id="cd04682">
    <property type="entry name" value="NUDIX_Hydrolase"/>
    <property type="match status" value="1"/>
</dbReference>
<organism evidence="4 5">
    <name type="scientific">Shimia gijangensis</name>
    <dbReference type="NCBI Taxonomy" id="1470563"/>
    <lineage>
        <taxon>Bacteria</taxon>
        <taxon>Pseudomonadati</taxon>
        <taxon>Pseudomonadota</taxon>
        <taxon>Alphaproteobacteria</taxon>
        <taxon>Rhodobacterales</taxon>
        <taxon>Roseobacteraceae</taxon>
    </lineage>
</organism>
<dbReference type="Gene3D" id="3.90.79.10">
    <property type="entry name" value="Nucleoside Triphosphate Pyrophosphohydrolase"/>
    <property type="match status" value="1"/>
</dbReference>
<gene>
    <name evidence="4" type="ORF">SAMN05444000_11617</name>
</gene>
<dbReference type="SUPFAM" id="SSF55811">
    <property type="entry name" value="Nudix"/>
    <property type="match status" value="1"/>
</dbReference>
<evidence type="ECO:0000313" key="4">
    <source>
        <dbReference type="EMBL" id="SHJ95909.1"/>
    </source>
</evidence>
<keyword evidence="2" id="KW-0378">Hydrolase</keyword>
<protein>
    <submittedName>
        <fullName evidence="4">8-oxo-dGTP diphosphatase</fullName>
    </submittedName>
</protein>
<evidence type="ECO:0000259" key="3">
    <source>
        <dbReference type="PROSITE" id="PS51462"/>
    </source>
</evidence>
<dbReference type="EMBL" id="FQZQ01000016">
    <property type="protein sequence ID" value="SHJ95909.1"/>
    <property type="molecule type" value="Genomic_DNA"/>
</dbReference>